<dbReference type="InterPro" id="IPR001555">
    <property type="entry name" value="GART_AS"/>
</dbReference>
<evidence type="ECO:0000259" key="7">
    <source>
        <dbReference type="Pfam" id="PF02911"/>
    </source>
</evidence>
<dbReference type="InterPro" id="IPR044135">
    <property type="entry name" value="Met-tRNA-FMT_C"/>
</dbReference>
<dbReference type="Proteomes" id="UP000634011">
    <property type="component" value="Unassembled WGS sequence"/>
</dbReference>
<dbReference type="CDD" id="cd08646">
    <property type="entry name" value="FMT_core_Met-tRNA-FMT_N"/>
    <property type="match status" value="1"/>
</dbReference>
<gene>
    <name evidence="5" type="primary">fmt</name>
    <name evidence="8" type="ORF">H8K32_08660</name>
</gene>
<feature type="domain" description="Formyl transferase N-terminal" evidence="6">
    <location>
        <begin position="1"/>
        <end position="188"/>
    </location>
</feature>
<dbReference type="NCBIfam" id="TIGR00460">
    <property type="entry name" value="fmt"/>
    <property type="match status" value="1"/>
</dbReference>
<dbReference type="PROSITE" id="PS00373">
    <property type="entry name" value="GART"/>
    <property type="match status" value="1"/>
</dbReference>
<proteinExistence type="inferred from homology"/>
<dbReference type="Pfam" id="PF00551">
    <property type="entry name" value="Formyl_trans_N"/>
    <property type="match status" value="1"/>
</dbReference>
<evidence type="ECO:0000256" key="2">
    <source>
        <dbReference type="ARBA" id="ARBA00012261"/>
    </source>
</evidence>
<dbReference type="GO" id="GO:0005829">
    <property type="term" value="C:cytosol"/>
    <property type="evidence" value="ECO:0007669"/>
    <property type="project" value="TreeGrafter"/>
</dbReference>
<dbReference type="Gene3D" id="3.40.50.12230">
    <property type="match status" value="1"/>
</dbReference>
<dbReference type="InterPro" id="IPR036477">
    <property type="entry name" value="Formyl_transf_N_sf"/>
</dbReference>
<comment type="similarity">
    <text evidence="1 5">Belongs to the Fmt family.</text>
</comment>
<reference evidence="8" key="1">
    <citation type="submission" date="2020-08" db="EMBL/GenBank/DDBJ databases">
        <title>Novel species isolated from subtropical streams in China.</title>
        <authorList>
            <person name="Lu H."/>
        </authorList>
    </citation>
    <scope>NUCLEOTIDE SEQUENCE</scope>
    <source>
        <strain evidence="8">KACC 12607</strain>
    </source>
</reference>
<dbReference type="InterPro" id="IPR002376">
    <property type="entry name" value="Formyl_transf_N"/>
</dbReference>
<dbReference type="FunFam" id="3.40.50.12230:FF:000001">
    <property type="entry name" value="Methionyl-tRNA formyltransferase"/>
    <property type="match status" value="1"/>
</dbReference>
<evidence type="ECO:0000313" key="9">
    <source>
        <dbReference type="Proteomes" id="UP000634011"/>
    </source>
</evidence>
<dbReference type="Pfam" id="PF02911">
    <property type="entry name" value="Formyl_trans_C"/>
    <property type="match status" value="1"/>
</dbReference>
<dbReference type="SUPFAM" id="SSF53328">
    <property type="entry name" value="Formyltransferase"/>
    <property type="match status" value="1"/>
</dbReference>
<protein>
    <recommendedName>
        <fullName evidence="2 5">Methionyl-tRNA formyltransferase</fullName>
        <ecNumber evidence="2 5">2.1.2.9</ecNumber>
    </recommendedName>
</protein>
<dbReference type="PANTHER" id="PTHR11138:SF5">
    <property type="entry name" value="METHIONYL-TRNA FORMYLTRANSFERASE, MITOCHONDRIAL"/>
    <property type="match status" value="1"/>
</dbReference>
<dbReference type="SUPFAM" id="SSF50486">
    <property type="entry name" value="FMT C-terminal domain-like"/>
    <property type="match status" value="1"/>
</dbReference>
<dbReference type="HAMAP" id="MF_00182">
    <property type="entry name" value="Formyl_trans"/>
    <property type="match status" value="1"/>
</dbReference>
<feature type="binding site" evidence="5">
    <location>
        <begin position="117"/>
        <end position="120"/>
    </location>
    <ligand>
        <name>(6S)-5,6,7,8-tetrahydrofolate</name>
        <dbReference type="ChEBI" id="CHEBI:57453"/>
    </ligand>
</feature>
<keyword evidence="9" id="KW-1185">Reference proteome</keyword>
<dbReference type="RefSeq" id="WP_186912075.1">
    <property type="nucleotide sequence ID" value="NZ_JACOFV010000006.1"/>
</dbReference>
<dbReference type="InterPro" id="IPR041711">
    <property type="entry name" value="Met-tRNA-FMT_N"/>
</dbReference>
<sequence>MKVIFAGTPEFAAIALAALHQAGHEIVLVLTQPDRPAGRGMQLQASAVKQYALAHNMPVVQPVSLRLDGKYPEIATEAHALLHSTPHDVMVVAAYGLILPLSVLNIPRLGCLNIHGSLLPRWRGAAPIHRAIEVGDSETGITIMQMEEGLDTGPMLLTESVAIKDTDTTGSLHDTLAAMGGKMIVEALHLLEQGQLPATVQPEQGVTYAAKISKEEASLDFLQSADTLARKIRAFNPFPATHAQYGDKAIKIFAAHAVAKSSHDVEPGTVLSASAHDGITVACGEGCLQLTELQKPGGKRLPAADFLQGFPLPCGSSFALKSSSVQQKNDSF</sequence>
<evidence type="ECO:0000256" key="1">
    <source>
        <dbReference type="ARBA" id="ARBA00010699"/>
    </source>
</evidence>
<keyword evidence="3 5" id="KW-0808">Transferase</keyword>
<comment type="function">
    <text evidence="5">Attaches a formyl group to the free amino group of methionyl-tRNA(fMet). The formyl group appears to play a dual role in the initiator identity of N-formylmethionyl-tRNA by promoting its recognition by IF2 and preventing the misappropriation of this tRNA by the elongation apparatus.</text>
</comment>
<dbReference type="CDD" id="cd08704">
    <property type="entry name" value="Met_tRNA_FMT_C"/>
    <property type="match status" value="1"/>
</dbReference>
<dbReference type="EC" id="2.1.2.9" evidence="2 5"/>
<keyword evidence="4 5" id="KW-0648">Protein biosynthesis</keyword>
<comment type="caution">
    <text evidence="8">The sequence shown here is derived from an EMBL/GenBank/DDBJ whole genome shotgun (WGS) entry which is preliminary data.</text>
</comment>
<dbReference type="InterPro" id="IPR005794">
    <property type="entry name" value="Fmt"/>
</dbReference>
<evidence type="ECO:0000256" key="3">
    <source>
        <dbReference type="ARBA" id="ARBA00022679"/>
    </source>
</evidence>
<evidence type="ECO:0000256" key="5">
    <source>
        <dbReference type="HAMAP-Rule" id="MF_00182"/>
    </source>
</evidence>
<organism evidence="8 9">
    <name type="scientific">Undibacterium jejuense</name>
    <dbReference type="NCBI Taxonomy" id="1344949"/>
    <lineage>
        <taxon>Bacteria</taxon>
        <taxon>Pseudomonadati</taxon>
        <taxon>Pseudomonadota</taxon>
        <taxon>Betaproteobacteria</taxon>
        <taxon>Burkholderiales</taxon>
        <taxon>Oxalobacteraceae</taxon>
        <taxon>Undibacterium</taxon>
    </lineage>
</organism>
<feature type="domain" description="Formyl transferase C-terminal" evidence="7">
    <location>
        <begin position="211"/>
        <end position="310"/>
    </location>
</feature>
<dbReference type="GO" id="GO:0004479">
    <property type="term" value="F:methionyl-tRNA formyltransferase activity"/>
    <property type="evidence" value="ECO:0007669"/>
    <property type="project" value="UniProtKB-UniRule"/>
</dbReference>
<dbReference type="AlphaFoldDB" id="A0A923HFN3"/>
<evidence type="ECO:0000313" key="8">
    <source>
        <dbReference type="EMBL" id="MBC3862165.1"/>
    </source>
</evidence>
<evidence type="ECO:0000256" key="4">
    <source>
        <dbReference type="ARBA" id="ARBA00022917"/>
    </source>
</evidence>
<accession>A0A923HFN3</accession>
<comment type="catalytic activity">
    <reaction evidence="5">
        <text>L-methionyl-tRNA(fMet) + (6R)-10-formyltetrahydrofolate = N-formyl-L-methionyl-tRNA(fMet) + (6S)-5,6,7,8-tetrahydrofolate + H(+)</text>
        <dbReference type="Rhea" id="RHEA:24380"/>
        <dbReference type="Rhea" id="RHEA-COMP:9952"/>
        <dbReference type="Rhea" id="RHEA-COMP:9953"/>
        <dbReference type="ChEBI" id="CHEBI:15378"/>
        <dbReference type="ChEBI" id="CHEBI:57453"/>
        <dbReference type="ChEBI" id="CHEBI:78530"/>
        <dbReference type="ChEBI" id="CHEBI:78844"/>
        <dbReference type="ChEBI" id="CHEBI:195366"/>
        <dbReference type="EC" id="2.1.2.9"/>
    </reaction>
</comment>
<evidence type="ECO:0000259" key="6">
    <source>
        <dbReference type="Pfam" id="PF00551"/>
    </source>
</evidence>
<dbReference type="InterPro" id="IPR005793">
    <property type="entry name" value="Formyl_trans_C"/>
</dbReference>
<dbReference type="PANTHER" id="PTHR11138">
    <property type="entry name" value="METHIONYL-TRNA FORMYLTRANSFERASE"/>
    <property type="match status" value="1"/>
</dbReference>
<dbReference type="EMBL" id="JACOFV010000006">
    <property type="protein sequence ID" value="MBC3862165.1"/>
    <property type="molecule type" value="Genomic_DNA"/>
</dbReference>
<dbReference type="InterPro" id="IPR011034">
    <property type="entry name" value="Formyl_transferase-like_C_sf"/>
</dbReference>
<name>A0A923HFN3_9BURK</name>